<accession>M6VBB1</accession>
<dbReference type="EMBL" id="AKWD02000022">
    <property type="protein sequence ID" value="EMO54727.1"/>
    <property type="molecule type" value="Genomic_DNA"/>
</dbReference>
<dbReference type="AlphaFoldDB" id="M6VBB1"/>
<sequence>MNLILCGGCSFDFIKLIFLKNGMSSFILGHISNRNDKLKLYEICVTFLYDK</sequence>
<name>M6VBB1_9LEPT</name>
<proteinExistence type="predicted"/>
<evidence type="ECO:0000313" key="1">
    <source>
        <dbReference type="EMBL" id="EMO54727.1"/>
    </source>
</evidence>
<dbReference type="Proteomes" id="UP000012112">
    <property type="component" value="Unassembled WGS sequence"/>
</dbReference>
<gene>
    <name evidence="1" type="ORF">LEP1GSC172_3623</name>
</gene>
<organism evidence="1 2">
    <name type="scientific">Leptospira noguchii</name>
    <dbReference type="NCBI Taxonomy" id="28182"/>
    <lineage>
        <taxon>Bacteria</taxon>
        <taxon>Pseudomonadati</taxon>
        <taxon>Spirochaetota</taxon>
        <taxon>Spirochaetia</taxon>
        <taxon>Leptospirales</taxon>
        <taxon>Leptospiraceae</taxon>
        <taxon>Leptospira</taxon>
    </lineage>
</organism>
<protein>
    <submittedName>
        <fullName evidence="1">Uncharacterized protein</fullName>
    </submittedName>
</protein>
<comment type="caution">
    <text evidence="1">The sequence shown here is derived from an EMBL/GenBank/DDBJ whole genome shotgun (WGS) entry which is preliminary data.</text>
</comment>
<evidence type="ECO:0000313" key="2">
    <source>
        <dbReference type="Proteomes" id="UP000012112"/>
    </source>
</evidence>
<reference evidence="1 2" key="1">
    <citation type="submission" date="2013-01" db="EMBL/GenBank/DDBJ databases">
        <authorList>
            <person name="Harkins D.M."/>
            <person name="Durkin A.S."/>
            <person name="Brinkac L.M."/>
            <person name="Haft D.H."/>
            <person name="Selengut J.D."/>
            <person name="Sanka R."/>
            <person name="DePew J."/>
            <person name="Purushe J."/>
            <person name="Matthias M.A."/>
            <person name="Vinetz J.M."/>
            <person name="Sutton G.G."/>
            <person name="Nierman W.C."/>
            <person name="Fouts D.E."/>
        </authorList>
    </citation>
    <scope>NUCLEOTIDE SEQUENCE [LARGE SCALE GENOMIC DNA]</scope>
    <source>
        <strain evidence="1 2">HAI1536</strain>
    </source>
</reference>